<keyword evidence="6 9" id="KW-1133">Transmembrane helix</keyword>
<dbReference type="PANTHER" id="PTHR34040">
    <property type="entry name" value="FLAGELLAR BIOSYNTHETIC PROTEIN FLIQ"/>
    <property type="match status" value="1"/>
</dbReference>
<evidence type="ECO:0000256" key="5">
    <source>
        <dbReference type="ARBA" id="ARBA00022692"/>
    </source>
</evidence>
<name>A0A3S2VAJ6_9SPHN</name>
<keyword evidence="11" id="KW-1185">Reference proteome</keyword>
<comment type="function">
    <text evidence="9">Role in flagellar biosynthesis.</text>
</comment>
<dbReference type="NCBIfam" id="TIGR01402">
    <property type="entry name" value="fliQ"/>
    <property type="match status" value="1"/>
</dbReference>
<dbReference type="InterPro" id="IPR006305">
    <property type="entry name" value="FliQ"/>
</dbReference>
<evidence type="ECO:0000256" key="7">
    <source>
        <dbReference type="ARBA" id="ARBA00023136"/>
    </source>
</evidence>
<reference evidence="10 11" key="1">
    <citation type="submission" date="2019-01" db="EMBL/GenBank/DDBJ databases">
        <authorList>
            <person name="Chen W.-M."/>
        </authorList>
    </citation>
    <scope>NUCLEOTIDE SEQUENCE [LARGE SCALE GENOMIC DNA]</scope>
    <source>
        <strain evidence="10 11">FSY-9</strain>
    </source>
</reference>
<organism evidence="10 11">
    <name type="scientific">Novosphingobium umbonatum</name>
    <dbReference type="NCBI Taxonomy" id="1908524"/>
    <lineage>
        <taxon>Bacteria</taxon>
        <taxon>Pseudomonadati</taxon>
        <taxon>Pseudomonadota</taxon>
        <taxon>Alphaproteobacteria</taxon>
        <taxon>Sphingomonadales</taxon>
        <taxon>Sphingomonadaceae</taxon>
        <taxon>Novosphingobium</taxon>
    </lineage>
</organism>
<comment type="subcellular location">
    <subcellularLocation>
        <location evidence="1 9">Cell membrane</location>
        <topology evidence="1">Multi-pass membrane protein</topology>
    </subcellularLocation>
    <subcellularLocation>
        <location evidence="9">Bacterial flagellum basal body</location>
    </subcellularLocation>
</comment>
<comment type="caution">
    <text evidence="10">The sequence shown here is derived from an EMBL/GenBank/DDBJ whole genome shotgun (WGS) entry which is preliminary data.</text>
</comment>
<proteinExistence type="inferred from homology"/>
<feature type="transmembrane region" description="Helical" evidence="9">
    <location>
        <begin position="15"/>
        <end position="40"/>
    </location>
</feature>
<keyword evidence="10" id="KW-0282">Flagellum</keyword>
<dbReference type="EMBL" id="SACO01000001">
    <property type="protein sequence ID" value="RVU07838.1"/>
    <property type="molecule type" value="Genomic_DNA"/>
</dbReference>
<feature type="transmembrane region" description="Helical" evidence="9">
    <location>
        <begin position="52"/>
        <end position="74"/>
    </location>
</feature>
<dbReference type="Proteomes" id="UP000282837">
    <property type="component" value="Unassembled WGS sequence"/>
</dbReference>
<dbReference type="InterPro" id="IPR002191">
    <property type="entry name" value="Bac_export_3"/>
</dbReference>
<comment type="similarity">
    <text evidence="2 9">Belongs to the FliQ/MopD/SpaQ family.</text>
</comment>
<dbReference type="GO" id="GO:0005886">
    <property type="term" value="C:plasma membrane"/>
    <property type="evidence" value="ECO:0007669"/>
    <property type="project" value="UniProtKB-SubCell"/>
</dbReference>
<dbReference type="AlphaFoldDB" id="A0A3S2VAJ6"/>
<keyword evidence="4 9" id="KW-1003">Cell membrane</keyword>
<dbReference type="Pfam" id="PF01313">
    <property type="entry name" value="Bac_export_3"/>
    <property type="match status" value="1"/>
</dbReference>
<keyword evidence="10" id="KW-0969">Cilium</keyword>
<protein>
    <recommendedName>
        <fullName evidence="3 9">Flagellar biosynthetic protein FliQ</fullName>
    </recommendedName>
</protein>
<evidence type="ECO:0000256" key="8">
    <source>
        <dbReference type="ARBA" id="ARBA00023143"/>
    </source>
</evidence>
<evidence type="ECO:0000256" key="9">
    <source>
        <dbReference type="RuleBase" id="RU364090"/>
    </source>
</evidence>
<accession>A0A3S2VAJ6</accession>
<dbReference type="GO" id="GO:0009425">
    <property type="term" value="C:bacterial-type flagellum basal body"/>
    <property type="evidence" value="ECO:0007669"/>
    <property type="project" value="UniProtKB-SubCell"/>
</dbReference>
<keyword evidence="7 9" id="KW-0472">Membrane</keyword>
<gene>
    <name evidence="9 10" type="primary">fliQ</name>
    <name evidence="10" type="ORF">EOE18_01825</name>
</gene>
<evidence type="ECO:0000256" key="2">
    <source>
        <dbReference type="ARBA" id="ARBA00006156"/>
    </source>
</evidence>
<keyword evidence="10" id="KW-0966">Cell projection</keyword>
<evidence type="ECO:0000256" key="1">
    <source>
        <dbReference type="ARBA" id="ARBA00004651"/>
    </source>
</evidence>
<keyword evidence="5 9" id="KW-0812">Transmembrane</keyword>
<sequence length="94" mass="9807">MDETNAMLALADRMLYVVALCGAPVLLSGLAVGLVISIFQAATSINEQTLTFIPKVIVTAVVLMLFGASMLGLIQDFTRDIFAAIAHLGAAPGQ</sequence>
<evidence type="ECO:0000313" key="11">
    <source>
        <dbReference type="Proteomes" id="UP000282837"/>
    </source>
</evidence>
<keyword evidence="8 9" id="KW-0975">Bacterial flagellum</keyword>
<evidence type="ECO:0000256" key="4">
    <source>
        <dbReference type="ARBA" id="ARBA00022475"/>
    </source>
</evidence>
<dbReference type="RefSeq" id="WP_127705566.1">
    <property type="nucleotide sequence ID" value="NZ_SACO01000001.1"/>
</dbReference>
<dbReference type="GO" id="GO:0044780">
    <property type="term" value="P:bacterial-type flagellum assembly"/>
    <property type="evidence" value="ECO:0007669"/>
    <property type="project" value="InterPro"/>
</dbReference>
<dbReference type="PIRSF" id="PIRSF004669">
    <property type="entry name" value="FliQ"/>
    <property type="match status" value="1"/>
</dbReference>
<dbReference type="PANTHER" id="PTHR34040:SF2">
    <property type="entry name" value="FLAGELLAR BIOSYNTHETIC PROTEIN FLIQ"/>
    <property type="match status" value="1"/>
</dbReference>
<evidence type="ECO:0000256" key="3">
    <source>
        <dbReference type="ARBA" id="ARBA00021718"/>
    </source>
</evidence>
<dbReference type="PRINTS" id="PR00952">
    <property type="entry name" value="TYPE3IMQPROT"/>
</dbReference>
<dbReference type="OrthoDB" id="9806440at2"/>
<evidence type="ECO:0000256" key="6">
    <source>
        <dbReference type="ARBA" id="ARBA00022989"/>
    </source>
</evidence>
<dbReference type="GO" id="GO:0009306">
    <property type="term" value="P:protein secretion"/>
    <property type="evidence" value="ECO:0007669"/>
    <property type="project" value="InterPro"/>
</dbReference>
<evidence type="ECO:0000313" key="10">
    <source>
        <dbReference type="EMBL" id="RVU07838.1"/>
    </source>
</evidence>